<dbReference type="NCBIfam" id="TIGR01740">
    <property type="entry name" value="pyrF"/>
    <property type="match status" value="1"/>
</dbReference>
<evidence type="ECO:0000256" key="12">
    <source>
        <dbReference type="ARBA" id="ARBA00023239"/>
    </source>
</evidence>
<organism evidence="17 18">
    <name type="scientific">Scylla paramamosain</name>
    <name type="common">Mud crab</name>
    <dbReference type="NCBI Taxonomy" id="85552"/>
    <lineage>
        <taxon>Eukaryota</taxon>
        <taxon>Metazoa</taxon>
        <taxon>Ecdysozoa</taxon>
        <taxon>Arthropoda</taxon>
        <taxon>Crustacea</taxon>
        <taxon>Multicrustacea</taxon>
        <taxon>Malacostraca</taxon>
        <taxon>Eumalacostraca</taxon>
        <taxon>Eucarida</taxon>
        <taxon>Decapoda</taxon>
        <taxon>Pleocyemata</taxon>
        <taxon>Brachyura</taxon>
        <taxon>Eubrachyura</taxon>
        <taxon>Portunoidea</taxon>
        <taxon>Portunidae</taxon>
        <taxon>Portuninae</taxon>
        <taxon>Scylla</taxon>
    </lineage>
</organism>
<dbReference type="SMART" id="SM00934">
    <property type="entry name" value="OMPdecase"/>
    <property type="match status" value="1"/>
</dbReference>
<keyword evidence="9" id="KW-0808">Transferase</keyword>
<feature type="active site" description="For OMPdecase activity" evidence="14">
    <location>
        <position position="316"/>
    </location>
</feature>
<dbReference type="GO" id="GO:0044205">
    <property type="term" value="P:'de novo' UMP biosynthetic process"/>
    <property type="evidence" value="ECO:0007669"/>
    <property type="project" value="InterPro"/>
</dbReference>
<keyword evidence="11" id="KW-0665">Pyrimidine biosynthesis</keyword>
<evidence type="ECO:0000256" key="2">
    <source>
        <dbReference type="ARBA" id="ARBA00004889"/>
    </source>
</evidence>
<dbReference type="Proteomes" id="UP001487740">
    <property type="component" value="Unassembled WGS sequence"/>
</dbReference>
<proteinExistence type="inferred from homology"/>
<dbReference type="FunFam" id="3.40.50.2020:FF:000025">
    <property type="entry name" value="Uridine monophosphate synthetase"/>
    <property type="match status" value="1"/>
</dbReference>
<evidence type="ECO:0000256" key="9">
    <source>
        <dbReference type="ARBA" id="ARBA00022679"/>
    </source>
</evidence>
<dbReference type="PANTHER" id="PTHR19278">
    <property type="entry name" value="OROTATE PHOSPHORIBOSYLTRANSFERASE"/>
    <property type="match status" value="1"/>
</dbReference>
<gene>
    <name evidence="17" type="ORF">O3P69_006158</name>
</gene>
<name>A0AAW0U8X6_SCYPA</name>
<dbReference type="Pfam" id="PF00156">
    <property type="entry name" value="Pribosyltran"/>
    <property type="match status" value="1"/>
</dbReference>
<feature type="binding site" evidence="15">
    <location>
        <position position="449"/>
    </location>
    <ligand>
        <name>substrate</name>
    </ligand>
</feature>
<dbReference type="InterPro" id="IPR014732">
    <property type="entry name" value="OMPdecase"/>
</dbReference>
<feature type="binding site" evidence="15">
    <location>
        <position position="258"/>
    </location>
    <ligand>
        <name>substrate</name>
    </ligand>
</feature>
<comment type="caution">
    <text evidence="17">The sequence shown here is derived from an EMBL/GenBank/DDBJ whole genome shotgun (WGS) entry which is preliminary data.</text>
</comment>
<dbReference type="InterPro" id="IPR000836">
    <property type="entry name" value="PRTase_dom"/>
</dbReference>
<sequence>MDEAFVEQCVLDLYKIEAIKFGSFTLKSGMQSPFYFDLRTVVSHPKIMETVAKLLWAARPSSTYDLVCGVAYTGLPIAAIMSLREDIPMLIRRKETKGYGTKKLVEGSYTKGQRCLMVEDVIVSGSSVYETVETLRELGLEVKDAVVFLDRQQGGAANLNATGINVVSVLGIIKLMSILYKHGCITSEVLESVKEFVSTHNETSIKTKDKASYKNGVLVKDRKHCTYESRVTTTDHPLASTLFELMSTKKTNLCVAADVTTSQELLALADKVGAHICLLKTHVDILQDFSQDTIDKLKALAEKHNFLLFEDRKFGDIGNTVAQQYGGGSHNIVEWAHLVTAHGLPGDGIIKGLMSAANGRTRGCVLVAQMSSEGTLTSQEYVQGCTKMAEKHTYFVVGMVSQSNVSSDPRFILFTPGVQLKKAGDTLGQQYVTPKAAVLERGADVIIVGRGITQAEDPAAAALIYKEEGYAAYLERIEQKLENPSAVGS</sequence>
<dbReference type="EC" id="4.1.1.23" evidence="6"/>
<dbReference type="GO" id="GO:0004588">
    <property type="term" value="F:orotate phosphoribosyltransferase activity"/>
    <property type="evidence" value="ECO:0007669"/>
    <property type="project" value="UniProtKB-EC"/>
</dbReference>
<protein>
    <recommendedName>
        <fullName evidence="7">Uridine 5'-monophosphate synthase</fullName>
        <ecNumber evidence="5">2.4.2.10</ecNumber>
        <ecNumber evidence="6">4.1.1.23</ecNumber>
    </recommendedName>
</protein>
<dbReference type="EMBL" id="JARAKH010000018">
    <property type="protein sequence ID" value="KAK8395250.1"/>
    <property type="molecule type" value="Genomic_DNA"/>
</dbReference>
<dbReference type="PROSITE" id="PS00156">
    <property type="entry name" value="OMPDECASE"/>
    <property type="match status" value="1"/>
</dbReference>
<comment type="pathway">
    <text evidence="1">Pyrimidine metabolism; UMP biosynthesis via de novo pathway; UMP from orotate: step 2/2.</text>
</comment>
<evidence type="ECO:0000256" key="10">
    <source>
        <dbReference type="ARBA" id="ARBA00022793"/>
    </source>
</evidence>
<dbReference type="SUPFAM" id="SSF51366">
    <property type="entry name" value="Ribulose-phoshate binding barrel"/>
    <property type="match status" value="1"/>
</dbReference>
<evidence type="ECO:0000256" key="1">
    <source>
        <dbReference type="ARBA" id="ARBA00004861"/>
    </source>
</evidence>
<dbReference type="Pfam" id="PF00215">
    <property type="entry name" value="OMPdecase"/>
    <property type="match status" value="1"/>
</dbReference>
<feature type="binding site" evidence="15">
    <location>
        <position position="280"/>
    </location>
    <ligand>
        <name>substrate</name>
    </ligand>
</feature>
<feature type="active site" description="For OMPdecase activity" evidence="14">
    <location>
        <position position="313"/>
    </location>
</feature>
<dbReference type="SUPFAM" id="SSF53271">
    <property type="entry name" value="PRTase-like"/>
    <property type="match status" value="1"/>
</dbReference>
<feature type="domain" description="Orotidine 5'-phosphate decarboxylase" evidence="16">
    <location>
        <begin position="252"/>
        <end position="465"/>
    </location>
</feature>
<dbReference type="GO" id="GO:0006207">
    <property type="term" value="P:'de novo' pyrimidine nucleobase biosynthetic process"/>
    <property type="evidence" value="ECO:0007669"/>
    <property type="project" value="InterPro"/>
</dbReference>
<dbReference type="InterPro" id="IPR018089">
    <property type="entry name" value="OMPdecase_AS"/>
</dbReference>
<feature type="binding site" evidence="15">
    <location>
        <position position="429"/>
    </location>
    <ligand>
        <name>substrate</name>
    </ligand>
</feature>
<evidence type="ECO:0000256" key="15">
    <source>
        <dbReference type="PIRSR" id="PIRSR614732-2"/>
    </source>
</evidence>
<evidence type="ECO:0000259" key="16">
    <source>
        <dbReference type="SMART" id="SM00934"/>
    </source>
</evidence>
<keyword evidence="8" id="KW-0328">Glycosyltransferase</keyword>
<accession>A0AAW0U8X6</accession>
<dbReference type="PANTHER" id="PTHR19278:SF9">
    <property type="entry name" value="URIDINE 5'-MONOPHOSPHATE SYNTHASE"/>
    <property type="match status" value="1"/>
</dbReference>
<dbReference type="FunFam" id="3.20.20.70:FF:000114">
    <property type="entry name" value="Decarboxylase,orotidine phosphate"/>
    <property type="match status" value="1"/>
</dbReference>
<evidence type="ECO:0000256" key="8">
    <source>
        <dbReference type="ARBA" id="ARBA00022676"/>
    </source>
</evidence>
<keyword evidence="12" id="KW-0456">Lyase</keyword>
<dbReference type="CDD" id="cd04725">
    <property type="entry name" value="OMP_decarboxylase_like"/>
    <property type="match status" value="1"/>
</dbReference>
<evidence type="ECO:0000256" key="14">
    <source>
        <dbReference type="PIRSR" id="PIRSR614732-1"/>
    </source>
</evidence>
<dbReference type="GO" id="GO:0004590">
    <property type="term" value="F:orotidine-5'-phosphate decarboxylase activity"/>
    <property type="evidence" value="ECO:0007669"/>
    <property type="project" value="UniProtKB-EC"/>
</dbReference>
<dbReference type="NCBIfam" id="TIGR00336">
    <property type="entry name" value="pyrE"/>
    <property type="match status" value="1"/>
</dbReference>
<dbReference type="InterPro" id="IPR029057">
    <property type="entry name" value="PRTase-like"/>
</dbReference>
<evidence type="ECO:0000256" key="13">
    <source>
        <dbReference type="ARBA" id="ARBA00023268"/>
    </source>
</evidence>
<evidence type="ECO:0000313" key="17">
    <source>
        <dbReference type="EMBL" id="KAK8395250.1"/>
    </source>
</evidence>
<comment type="similarity">
    <text evidence="4">In the C-terminal section; belongs to the OMP decarboxylase family.</text>
</comment>
<dbReference type="CDD" id="cd06223">
    <property type="entry name" value="PRTases_typeI"/>
    <property type="match status" value="1"/>
</dbReference>
<evidence type="ECO:0000256" key="6">
    <source>
        <dbReference type="ARBA" id="ARBA00012321"/>
    </source>
</evidence>
<evidence type="ECO:0000256" key="7">
    <source>
        <dbReference type="ARBA" id="ARBA00015047"/>
    </source>
</evidence>
<dbReference type="InterPro" id="IPR013785">
    <property type="entry name" value="Aldolase_TIM"/>
</dbReference>
<comment type="similarity">
    <text evidence="3">In the N-terminal section; belongs to the purine/pyrimidine phosphoribosyltransferase family.</text>
</comment>
<dbReference type="NCBIfam" id="NF010382">
    <property type="entry name" value="PRK13809.1"/>
    <property type="match status" value="1"/>
</dbReference>
<keyword evidence="10" id="KW-0210">Decarboxylase</keyword>
<dbReference type="InterPro" id="IPR004467">
    <property type="entry name" value="Or_phspho_trans_dom"/>
</dbReference>
<dbReference type="InterPro" id="IPR001754">
    <property type="entry name" value="OMPdeCOase_dom"/>
</dbReference>
<dbReference type="Gene3D" id="3.20.20.70">
    <property type="entry name" value="Aldolase class I"/>
    <property type="match status" value="1"/>
</dbReference>
<keyword evidence="13" id="KW-0511">Multifunctional enzyme</keyword>
<keyword evidence="18" id="KW-1185">Reference proteome</keyword>
<reference evidence="17 18" key="1">
    <citation type="submission" date="2023-03" db="EMBL/GenBank/DDBJ databases">
        <title>High-quality genome of Scylla paramamosain provides insights in environmental adaptation.</title>
        <authorList>
            <person name="Zhang L."/>
        </authorList>
    </citation>
    <scope>NUCLEOTIDE SEQUENCE [LARGE SCALE GENOMIC DNA]</scope>
    <source>
        <strain evidence="17">LZ_2023a</strain>
        <tissue evidence="17">Muscle</tissue>
    </source>
</reference>
<evidence type="ECO:0000256" key="3">
    <source>
        <dbReference type="ARBA" id="ARBA00006221"/>
    </source>
</evidence>
<evidence type="ECO:0000256" key="11">
    <source>
        <dbReference type="ARBA" id="ARBA00022975"/>
    </source>
</evidence>
<evidence type="ECO:0000256" key="4">
    <source>
        <dbReference type="ARBA" id="ARBA00009769"/>
    </source>
</evidence>
<feature type="binding site" evidence="15">
    <location>
        <position position="371"/>
    </location>
    <ligand>
        <name>substrate</name>
    </ligand>
</feature>
<evidence type="ECO:0000313" key="18">
    <source>
        <dbReference type="Proteomes" id="UP001487740"/>
    </source>
</evidence>
<feature type="binding site" evidence="15">
    <location>
        <position position="450"/>
    </location>
    <ligand>
        <name>substrate</name>
    </ligand>
</feature>
<dbReference type="HAMAP" id="MF_01208">
    <property type="entry name" value="PyrE"/>
    <property type="match status" value="1"/>
</dbReference>
<dbReference type="AlphaFoldDB" id="A0AAW0U8X6"/>
<dbReference type="Gene3D" id="3.40.50.2020">
    <property type="match status" value="1"/>
</dbReference>
<comment type="pathway">
    <text evidence="2">Pyrimidine metabolism; UMP biosynthesis via de novo pathway; UMP from orotate: step 1/2.</text>
</comment>
<feature type="active site" description="For OMPdecase activity" evidence="14">
    <location>
        <position position="311"/>
    </location>
</feature>
<dbReference type="EC" id="2.4.2.10" evidence="5"/>
<dbReference type="InterPro" id="IPR011060">
    <property type="entry name" value="RibuloseP-bd_barrel"/>
</dbReference>
<dbReference type="InterPro" id="IPR023031">
    <property type="entry name" value="OPRT"/>
</dbReference>
<evidence type="ECO:0000256" key="5">
    <source>
        <dbReference type="ARBA" id="ARBA00011971"/>
    </source>
</evidence>